<keyword evidence="1" id="KW-0863">Zinc-finger</keyword>
<keyword evidence="1" id="KW-0479">Metal-binding</keyword>
<dbReference type="PROSITE" id="PS50157">
    <property type="entry name" value="ZINC_FINGER_C2H2_2"/>
    <property type="match status" value="1"/>
</dbReference>
<accession>A0A7R9LA45</accession>
<dbReference type="AlphaFoldDB" id="A0A7R9LA45"/>
<evidence type="ECO:0000256" key="2">
    <source>
        <dbReference type="SAM" id="MobiDB-lite"/>
    </source>
</evidence>
<evidence type="ECO:0000256" key="1">
    <source>
        <dbReference type="PROSITE-ProRule" id="PRU00042"/>
    </source>
</evidence>
<dbReference type="PROSITE" id="PS00028">
    <property type="entry name" value="ZINC_FINGER_C2H2_1"/>
    <property type="match status" value="1"/>
</dbReference>
<dbReference type="EMBL" id="CAJPIZ010020027">
    <property type="protein sequence ID" value="CAG2117146.1"/>
    <property type="molecule type" value="Genomic_DNA"/>
</dbReference>
<dbReference type="SUPFAM" id="SSF57667">
    <property type="entry name" value="beta-beta-alpha zinc fingers"/>
    <property type="match status" value="1"/>
</dbReference>
<feature type="non-terminal residue" evidence="4">
    <location>
        <position position="1"/>
    </location>
</feature>
<reference evidence="4" key="1">
    <citation type="submission" date="2020-11" db="EMBL/GenBank/DDBJ databases">
        <authorList>
            <person name="Tran Van P."/>
        </authorList>
    </citation>
    <scope>NUCLEOTIDE SEQUENCE</scope>
</reference>
<organism evidence="4">
    <name type="scientific">Medioppia subpectinata</name>
    <dbReference type="NCBI Taxonomy" id="1979941"/>
    <lineage>
        <taxon>Eukaryota</taxon>
        <taxon>Metazoa</taxon>
        <taxon>Ecdysozoa</taxon>
        <taxon>Arthropoda</taxon>
        <taxon>Chelicerata</taxon>
        <taxon>Arachnida</taxon>
        <taxon>Acari</taxon>
        <taxon>Acariformes</taxon>
        <taxon>Sarcoptiformes</taxon>
        <taxon>Oribatida</taxon>
        <taxon>Brachypylina</taxon>
        <taxon>Oppioidea</taxon>
        <taxon>Oppiidae</taxon>
        <taxon>Medioppia</taxon>
    </lineage>
</organism>
<dbReference type="Proteomes" id="UP000759131">
    <property type="component" value="Unassembled WGS sequence"/>
</dbReference>
<dbReference type="InterPro" id="IPR013087">
    <property type="entry name" value="Znf_C2H2_type"/>
</dbReference>
<evidence type="ECO:0000313" key="4">
    <source>
        <dbReference type="EMBL" id="CAD7637735.1"/>
    </source>
</evidence>
<dbReference type="EMBL" id="OC874602">
    <property type="protein sequence ID" value="CAD7637735.1"/>
    <property type="molecule type" value="Genomic_DNA"/>
</dbReference>
<feature type="domain" description="C2H2-type" evidence="3">
    <location>
        <begin position="15"/>
        <end position="42"/>
    </location>
</feature>
<name>A0A7R9LA45_9ACAR</name>
<keyword evidence="5" id="KW-1185">Reference proteome</keyword>
<dbReference type="InterPro" id="IPR036236">
    <property type="entry name" value="Znf_C2H2_sf"/>
</dbReference>
<feature type="region of interest" description="Disordered" evidence="2">
    <location>
        <begin position="40"/>
        <end position="81"/>
    </location>
</feature>
<evidence type="ECO:0000313" key="5">
    <source>
        <dbReference type="Proteomes" id="UP000759131"/>
    </source>
</evidence>
<dbReference type="OrthoDB" id="10063916at2759"/>
<protein>
    <recommendedName>
        <fullName evidence="3">C2H2-type domain-containing protein</fullName>
    </recommendedName>
</protein>
<sequence>GCGLPFCKLKKRDHFHCNVCNQAFSSFSRLLPHSGKHLGAPKPVPVYLSGRSPSPLSKDDNESEEEEEEDESDDISSANISTQLPYSTPNLYSFMNNWVNTPSSSTSSNNNLLGVSSTITSTTPHINISHKNSDISGLISSTSTLKAI</sequence>
<proteinExistence type="predicted"/>
<feature type="compositionally biased region" description="Acidic residues" evidence="2">
    <location>
        <begin position="61"/>
        <end position="74"/>
    </location>
</feature>
<dbReference type="GO" id="GO:0008270">
    <property type="term" value="F:zinc ion binding"/>
    <property type="evidence" value="ECO:0007669"/>
    <property type="project" value="UniProtKB-KW"/>
</dbReference>
<gene>
    <name evidence="4" type="ORF">OSB1V03_LOCUS17100</name>
</gene>
<evidence type="ECO:0000259" key="3">
    <source>
        <dbReference type="PROSITE" id="PS50157"/>
    </source>
</evidence>
<keyword evidence="1" id="KW-0862">Zinc</keyword>